<dbReference type="PROSITE" id="PS50943">
    <property type="entry name" value="HTH_CROC1"/>
    <property type="match status" value="1"/>
</dbReference>
<dbReference type="InterPro" id="IPR011051">
    <property type="entry name" value="RmlC_Cupin_sf"/>
</dbReference>
<dbReference type="InterPro" id="IPR050807">
    <property type="entry name" value="TransReg_Diox_bact_type"/>
</dbReference>
<dbReference type="CDD" id="cd02209">
    <property type="entry name" value="cupin_XRE_C"/>
    <property type="match status" value="1"/>
</dbReference>
<dbReference type="PANTHER" id="PTHR46797:SF25">
    <property type="entry name" value="TRANSCRIPTIONAL REGULATOR"/>
    <property type="match status" value="1"/>
</dbReference>
<dbReference type="EMBL" id="CP107716">
    <property type="protein sequence ID" value="UYQ70642.1"/>
    <property type="molecule type" value="Genomic_DNA"/>
</dbReference>
<evidence type="ECO:0000313" key="4">
    <source>
        <dbReference type="Proteomes" id="UP001163882"/>
    </source>
</evidence>
<evidence type="ECO:0000313" key="3">
    <source>
        <dbReference type="EMBL" id="UYQ70642.1"/>
    </source>
</evidence>
<sequence length="210" mass="22829">MNRAEGIANSLQAAKVGALIRARRHSLRMTLHTLGTQSGVSVGYLSQVERDQASPSLSTLASIARALGVGVDYFIATPSAQDALTRTGERMRFSVNDSLISYERLHAEFPGNVLSSFLITIAPGYRSEVANHEGEEIVYVLEGSLTLRIEDEETVVGPGDSLHFRGNRSHCWSNDADEPVRLLWSGTLTMFRSSTDGSAFQTERTPISGS</sequence>
<dbReference type="SUPFAM" id="SSF51182">
    <property type="entry name" value="RmlC-like cupins"/>
    <property type="match status" value="1"/>
</dbReference>
<dbReference type="Proteomes" id="UP001163882">
    <property type="component" value="Chromosome"/>
</dbReference>
<dbReference type="InterPro" id="IPR010982">
    <property type="entry name" value="Lambda_DNA-bd_dom_sf"/>
</dbReference>
<evidence type="ECO:0000259" key="2">
    <source>
        <dbReference type="PROSITE" id="PS50943"/>
    </source>
</evidence>
<protein>
    <submittedName>
        <fullName evidence="3">Cupin domain-containing protein</fullName>
    </submittedName>
</protein>
<gene>
    <name evidence="3" type="ORF">OF122_11195</name>
</gene>
<name>A0ABY6IMS8_9HYPH</name>
<organism evidence="3 4">
    <name type="scientific">Pelagibacterium flavum</name>
    <dbReference type="NCBI Taxonomy" id="2984530"/>
    <lineage>
        <taxon>Bacteria</taxon>
        <taxon>Pseudomonadati</taxon>
        <taxon>Pseudomonadota</taxon>
        <taxon>Alphaproteobacteria</taxon>
        <taxon>Hyphomicrobiales</taxon>
        <taxon>Devosiaceae</taxon>
        <taxon>Pelagibacterium</taxon>
    </lineage>
</organism>
<dbReference type="Pfam" id="PF07883">
    <property type="entry name" value="Cupin_2"/>
    <property type="match status" value="1"/>
</dbReference>
<dbReference type="CDD" id="cd00093">
    <property type="entry name" value="HTH_XRE"/>
    <property type="match status" value="1"/>
</dbReference>
<dbReference type="InterPro" id="IPR013096">
    <property type="entry name" value="Cupin_2"/>
</dbReference>
<feature type="domain" description="HTH cro/C1-type" evidence="2">
    <location>
        <begin position="20"/>
        <end position="74"/>
    </location>
</feature>
<proteinExistence type="predicted"/>
<evidence type="ECO:0000256" key="1">
    <source>
        <dbReference type="ARBA" id="ARBA00023125"/>
    </source>
</evidence>
<keyword evidence="1" id="KW-0238">DNA-binding</keyword>
<dbReference type="PANTHER" id="PTHR46797">
    <property type="entry name" value="HTH-TYPE TRANSCRIPTIONAL REGULATOR"/>
    <property type="match status" value="1"/>
</dbReference>
<reference evidence="3" key="1">
    <citation type="submission" date="2022-10" db="EMBL/GenBank/DDBJ databases">
        <title>YIM 151497 complete genome.</title>
        <authorList>
            <person name="Chen X."/>
        </authorList>
    </citation>
    <scope>NUCLEOTIDE SEQUENCE</scope>
    <source>
        <strain evidence="3">YIM 151497</strain>
    </source>
</reference>
<dbReference type="RefSeq" id="WP_264224331.1">
    <property type="nucleotide sequence ID" value="NZ_CP107716.1"/>
</dbReference>
<accession>A0ABY6IMS8</accession>
<dbReference type="SMART" id="SM00530">
    <property type="entry name" value="HTH_XRE"/>
    <property type="match status" value="1"/>
</dbReference>
<keyword evidence="4" id="KW-1185">Reference proteome</keyword>
<dbReference type="SUPFAM" id="SSF47413">
    <property type="entry name" value="lambda repressor-like DNA-binding domains"/>
    <property type="match status" value="1"/>
</dbReference>
<dbReference type="InterPro" id="IPR014710">
    <property type="entry name" value="RmlC-like_jellyroll"/>
</dbReference>
<dbReference type="Gene3D" id="2.60.120.10">
    <property type="entry name" value="Jelly Rolls"/>
    <property type="match status" value="1"/>
</dbReference>
<dbReference type="Pfam" id="PF01381">
    <property type="entry name" value="HTH_3"/>
    <property type="match status" value="1"/>
</dbReference>
<dbReference type="InterPro" id="IPR001387">
    <property type="entry name" value="Cro/C1-type_HTH"/>
</dbReference>
<dbReference type="Gene3D" id="1.10.260.40">
    <property type="entry name" value="lambda repressor-like DNA-binding domains"/>
    <property type="match status" value="1"/>
</dbReference>